<comment type="caution">
    <text evidence="2">The sequence shown here is derived from an EMBL/GenBank/DDBJ whole genome shotgun (WGS) entry which is preliminary data.</text>
</comment>
<name>A0A819WMH6_9BILA</name>
<dbReference type="Proteomes" id="UP000663842">
    <property type="component" value="Unassembled WGS sequence"/>
</dbReference>
<evidence type="ECO:0000256" key="1">
    <source>
        <dbReference type="SAM" id="MobiDB-lite"/>
    </source>
</evidence>
<feature type="region of interest" description="Disordered" evidence="1">
    <location>
        <begin position="129"/>
        <end position="252"/>
    </location>
</feature>
<dbReference type="AlphaFoldDB" id="A0A819WMH6"/>
<feature type="compositionally biased region" description="Low complexity" evidence="1">
    <location>
        <begin position="180"/>
        <end position="209"/>
    </location>
</feature>
<feature type="compositionally biased region" description="Low complexity" evidence="1">
    <location>
        <begin position="217"/>
        <end position="230"/>
    </location>
</feature>
<feature type="non-terminal residue" evidence="2">
    <location>
        <position position="1"/>
    </location>
</feature>
<feature type="compositionally biased region" description="Low complexity" evidence="1">
    <location>
        <begin position="129"/>
        <end position="145"/>
    </location>
</feature>
<evidence type="ECO:0000313" key="2">
    <source>
        <dbReference type="EMBL" id="CAF4126998.1"/>
    </source>
</evidence>
<dbReference type="EMBL" id="CAJOBF010004169">
    <property type="protein sequence ID" value="CAF4126998.1"/>
    <property type="molecule type" value="Genomic_DNA"/>
</dbReference>
<gene>
    <name evidence="2" type="ORF">UXM345_LOCUS23760</name>
</gene>
<feature type="compositionally biased region" description="Basic residues" evidence="1">
    <location>
        <begin position="167"/>
        <end position="179"/>
    </location>
</feature>
<reference evidence="2" key="1">
    <citation type="submission" date="2021-02" db="EMBL/GenBank/DDBJ databases">
        <authorList>
            <person name="Nowell W R."/>
        </authorList>
    </citation>
    <scope>NUCLEOTIDE SEQUENCE</scope>
</reference>
<organism evidence="2 3">
    <name type="scientific">Rotaria magnacalcarata</name>
    <dbReference type="NCBI Taxonomy" id="392030"/>
    <lineage>
        <taxon>Eukaryota</taxon>
        <taxon>Metazoa</taxon>
        <taxon>Spiralia</taxon>
        <taxon>Gnathifera</taxon>
        <taxon>Rotifera</taxon>
        <taxon>Eurotatoria</taxon>
        <taxon>Bdelloidea</taxon>
        <taxon>Philodinida</taxon>
        <taxon>Philodinidae</taxon>
        <taxon>Rotaria</taxon>
    </lineage>
</organism>
<accession>A0A819WMH6</accession>
<sequence length="252" mass="29686">VEDFINNTSTTPMSSVPTQFLIYVLPTPTCPIPPVIVPASDCFEILAGIPTDIQLLVVNNCDPTVADISDVIMSKTLPGLDMTDMAALPTNDSLILVEFNFTSQSNQIGPQTFCVIAYTEEQLFHLQTVQQPQQRQRRLQQPAQLRPHRRLPQQQRAQQHQLVRQPQHQRVRQPQHQRVRQPQAQQLQQLQARLLQRPRRQQQPQLQRRLLQRPRRQQQPQLQRRQQPQLQRRRQPQQQRRRQPQQQLRKSR</sequence>
<proteinExistence type="predicted"/>
<protein>
    <submittedName>
        <fullName evidence="2">Uncharacterized protein</fullName>
    </submittedName>
</protein>
<evidence type="ECO:0000313" key="3">
    <source>
        <dbReference type="Proteomes" id="UP000663842"/>
    </source>
</evidence>
<feature type="compositionally biased region" description="Basic residues" evidence="1">
    <location>
        <begin position="231"/>
        <end position="252"/>
    </location>
</feature>
<feature type="compositionally biased region" description="Low complexity" evidence="1">
    <location>
        <begin position="152"/>
        <end position="166"/>
    </location>
</feature>